<feature type="transmembrane region" description="Helical" evidence="1">
    <location>
        <begin position="188"/>
        <end position="207"/>
    </location>
</feature>
<evidence type="ECO:0000313" key="3">
    <source>
        <dbReference type="Proteomes" id="UP001157733"/>
    </source>
</evidence>
<keyword evidence="3" id="KW-1185">Reference proteome</keyword>
<accession>A0ABM9HBC4</accession>
<keyword evidence="1" id="KW-0812">Transmembrane</keyword>
<evidence type="ECO:0000313" key="2">
    <source>
        <dbReference type="EMBL" id="CAI2717442.1"/>
    </source>
</evidence>
<sequence length="317" mass="37520">MNDLTNLYKQVEAELQTFLEKQFSFKEGLRTGQYTRIQKALLKKIRNQSLAQSLNPEEYGQRLTSGFNILNNLKNTLGDQQTWGGKPDDQIIWRHKAIEPRHYLGRDSVEPKIEYYELLEVASDYLSKPWMQLNEIDWIVLDSIFYKIFFEFRDAVLSGTHWGNPNFSFIFSDRTTEDYLKTKFKFQIYKWLLIYIFPLLLIFIFYISGLEKVTLAIGGAYILFLTFKIVFWPAGYFKRKREQKIFDSHMEQLSRLVKLYAYCEPPVLSPRILRTAMEKAIDQELPLPGVAYALLDRICQENDSYFFPFLEKSDHPN</sequence>
<organism evidence="2 3">
    <name type="scientific">Nitrospina watsonii</name>
    <dbReference type="NCBI Taxonomy" id="1323948"/>
    <lineage>
        <taxon>Bacteria</taxon>
        <taxon>Pseudomonadati</taxon>
        <taxon>Nitrospinota/Tectimicrobiota group</taxon>
        <taxon>Nitrospinota</taxon>
        <taxon>Nitrospinia</taxon>
        <taxon>Nitrospinales</taxon>
        <taxon>Nitrospinaceae</taxon>
        <taxon>Nitrospina</taxon>
    </lineage>
</organism>
<protein>
    <submittedName>
        <fullName evidence="2">Uncharacterized protein</fullName>
    </submittedName>
</protein>
<evidence type="ECO:0000256" key="1">
    <source>
        <dbReference type="SAM" id="Phobius"/>
    </source>
</evidence>
<gene>
    <name evidence="2" type="ORF">NSPWAT_0583</name>
</gene>
<reference evidence="2 3" key="1">
    <citation type="submission" date="2022-09" db="EMBL/GenBank/DDBJ databases">
        <authorList>
            <person name="Kop L."/>
        </authorList>
    </citation>
    <scope>NUCLEOTIDE SEQUENCE [LARGE SCALE GENOMIC DNA]</scope>
    <source>
        <strain evidence="2 3">347</strain>
    </source>
</reference>
<proteinExistence type="predicted"/>
<name>A0ABM9HBC4_9BACT</name>
<dbReference type="Proteomes" id="UP001157733">
    <property type="component" value="Chromosome"/>
</dbReference>
<keyword evidence="1" id="KW-0472">Membrane</keyword>
<feature type="transmembrane region" description="Helical" evidence="1">
    <location>
        <begin position="213"/>
        <end position="234"/>
    </location>
</feature>
<keyword evidence="1" id="KW-1133">Transmembrane helix</keyword>
<dbReference type="EMBL" id="OX336137">
    <property type="protein sequence ID" value="CAI2717442.1"/>
    <property type="molecule type" value="Genomic_DNA"/>
</dbReference>
<dbReference type="RefSeq" id="WP_282010383.1">
    <property type="nucleotide sequence ID" value="NZ_OX336137.1"/>
</dbReference>